<accession>A0ABU6ZSK5</accession>
<comment type="caution">
    <text evidence="1">The sequence shown here is derived from an EMBL/GenBank/DDBJ whole genome shotgun (WGS) entry which is preliminary data.</text>
</comment>
<protein>
    <submittedName>
        <fullName evidence="1">Uncharacterized protein</fullName>
    </submittedName>
</protein>
<evidence type="ECO:0000313" key="2">
    <source>
        <dbReference type="Proteomes" id="UP001341840"/>
    </source>
</evidence>
<reference evidence="1 2" key="1">
    <citation type="journal article" date="2023" name="Plants (Basel)">
        <title>Bridging the Gap: Combining Genomics and Transcriptomics Approaches to Understand Stylosanthes scabra, an Orphan Legume from the Brazilian Caatinga.</title>
        <authorList>
            <person name="Ferreira-Neto J.R.C."/>
            <person name="da Silva M.D."/>
            <person name="Binneck E."/>
            <person name="de Melo N.F."/>
            <person name="da Silva R.H."/>
            <person name="de Melo A.L.T.M."/>
            <person name="Pandolfi V."/>
            <person name="Bustamante F.O."/>
            <person name="Brasileiro-Vidal A.C."/>
            <person name="Benko-Iseppon A.M."/>
        </authorList>
    </citation>
    <scope>NUCLEOTIDE SEQUENCE [LARGE SCALE GENOMIC DNA]</scope>
    <source>
        <tissue evidence="1">Leaves</tissue>
    </source>
</reference>
<organism evidence="1 2">
    <name type="scientific">Stylosanthes scabra</name>
    <dbReference type="NCBI Taxonomy" id="79078"/>
    <lineage>
        <taxon>Eukaryota</taxon>
        <taxon>Viridiplantae</taxon>
        <taxon>Streptophyta</taxon>
        <taxon>Embryophyta</taxon>
        <taxon>Tracheophyta</taxon>
        <taxon>Spermatophyta</taxon>
        <taxon>Magnoliopsida</taxon>
        <taxon>eudicotyledons</taxon>
        <taxon>Gunneridae</taxon>
        <taxon>Pentapetalae</taxon>
        <taxon>rosids</taxon>
        <taxon>fabids</taxon>
        <taxon>Fabales</taxon>
        <taxon>Fabaceae</taxon>
        <taxon>Papilionoideae</taxon>
        <taxon>50 kb inversion clade</taxon>
        <taxon>dalbergioids sensu lato</taxon>
        <taxon>Dalbergieae</taxon>
        <taxon>Pterocarpus clade</taxon>
        <taxon>Stylosanthes</taxon>
    </lineage>
</organism>
<keyword evidence="2" id="KW-1185">Reference proteome</keyword>
<sequence length="146" mass="16235">MADQDKEQLERDADINRLDRTHHVAGALEFQAWCALGGAHPFLSLLSAALIALDLSEMTMRPCWGVTCLLRFDKKNDHAAVVSDSTSANTIGNMLSFPSCATAINITPPYFPYRWVPSMEMKFLQCLKASTQRGNDQKTLSNCRDP</sequence>
<name>A0ABU6ZSK5_9FABA</name>
<proteinExistence type="predicted"/>
<dbReference type="Proteomes" id="UP001341840">
    <property type="component" value="Unassembled WGS sequence"/>
</dbReference>
<evidence type="ECO:0000313" key="1">
    <source>
        <dbReference type="EMBL" id="MED6224726.1"/>
    </source>
</evidence>
<gene>
    <name evidence="1" type="ORF">PIB30_086847</name>
</gene>
<dbReference type="EMBL" id="JASCZI010273365">
    <property type="protein sequence ID" value="MED6224726.1"/>
    <property type="molecule type" value="Genomic_DNA"/>
</dbReference>